<dbReference type="InterPro" id="IPR003615">
    <property type="entry name" value="HNH_nuc"/>
</dbReference>
<evidence type="ECO:0008006" key="2">
    <source>
        <dbReference type="Google" id="ProtNLM"/>
    </source>
</evidence>
<evidence type="ECO:0000313" key="1">
    <source>
        <dbReference type="EMBL" id="GAF68535.1"/>
    </source>
</evidence>
<gene>
    <name evidence="1" type="ORF">S01H1_17004</name>
</gene>
<sequence>MKQNELREWLVENQEDCPGCGKRVGPWDTLHHVFHRRLKQIDKLLWVPENCSLICPDCHPPAMSEAPNLNLNCALQKFSMGFEPDDIRDWLDSLPLKVKPGLPAFFLEAEEAFHGRDWRGQEIA</sequence>
<protein>
    <recommendedName>
        <fullName evidence="2">HNH domain-containing protein</fullName>
    </recommendedName>
</protein>
<dbReference type="AlphaFoldDB" id="X0SXL8"/>
<organism evidence="1">
    <name type="scientific">marine sediment metagenome</name>
    <dbReference type="NCBI Taxonomy" id="412755"/>
    <lineage>
        <taxon>unclassified sequences</taxon>
        <taxon>metagenomes</taxon>
        <taxon>ecological metagenomes</taxon>
    </lineage>
</organism>
<dbReference type="CDD" id="cd00085">
    <property type="entry name" value="HNHc"/>
    <property type="match status" value="1"/>
</dbReference>
<name>X0SXL8_9ZZZZ</name>
<reference evidence="1" key="1">
    <citation type="journal article" date="2014" name="Front. Microbiol.">
        <title>High frequency of phylogenetically diverse reductive dehalogenase-homologous genes in deep subseafloor sedimentary metagenomes.</title>
        <authorList>
            <person name="Kawai M."/>
            <person name="Futagami T."/>
            <person name="Toyoda A."/>
            <person name="Takaki Y."/>
            <person name="Nishi S."/>
            <person name="Hori S."/>
            <person name="Arai W."/>
            <person name="Tsubouchi T."/>
            <person name="Morono Y."/>
            <person name="Uchiyama I."/>
            <person name="Ito T."/>
            <person name="Fujiyama A."/>
            <person name="Inagaki F."/>
            <person name="Takami H."/>
        </authorList>
    </citation>
    <scope>NUCLEOTIDE SEQUENCE</scope>
    <source>
        <strain evidence="1">Expedition CK06-06</strain>
    </source>
</reference>
<proteinExistence type="predicted"/>
<comment type="caution">
    <text evidence="1">The sequence shown here is derived from an EMBL/GenBank/DDBJ whole genome shotgun (WGS) entry which is preliminary data.</text>
</comment>
<dbReference type="EMBL" id="BARS01008981">
    <property type="protein sequence ID" value="GAF68535.1"/>
    <property type="molecule type" value="Genomic_DNA"/>
</dbReference>
<accession>X0SXL8</accession>